<accession>A0AC58S4B7</accession>
<proteinExistence type="predicted"/>
<sequence length="338" mass="38119">MGHVPMAVLRRIFTLNNKCSITLDHCSICPLARQVRLPFSHSSNSRVVAPFELIHIDVWGPYKISTYNGMNYFLIFMDDFSIWTWVFMMRVKSDVSAFRSNNESEFFNNICGCFCYATTLPKQDKFSLRATPSVLLGYGTFQKDYKLYSIEHKTVFISRDVLFHENIFPFYSQAMDQDFSFPVISIPSAPPEDSVPIPSNHPQAINSSEITVFDNAESASLTTDSSSSSTPVSIPDSGLPLVSNLEPPHRKSGRVSKPLIWLKDFVVPGKDVAACLYPLSSVVNYDTLTPRYQSFLTKFSADIKPQTYAQAAKDPKWIEAMQAKLQALEANNTWEVDV</sequence>
<reference evidence="2" key="2">
    <citation type="submission" date="2025-08" db="UniProtKB">
        <authorList>
            <consortium name="RefSeq"/>
        </authorList>
    </citation>
    <scope>IDENTIFICATION</scope>
    <source>
        <tissue evidence="2">Leaf</tissue>
    </source>
</reference>
<reference evidence="1" key="1">
    <citation type="journal article" date="2014" name="Nat. Commun.">
        <title>The tobacco genome sequence and its comparison with those of tomato and potato.</title>
        <authorList>
            <person name="Sierro N."/>
            <person name="Battey J.N."/>
            <person name="Ouadi S."/>
            <person name="Bakaher N."/>
            <person name="Bovet L."/>
            <person name="Willig A."/>
            <person name="Goepfert S."/>
            <person name="Peitsch M.C."/>
            <person name="Ivanov N.V."/>
        </authorList>
    </citation>
    <scope>NUCLEOTIDE SEQUENCE [LARGE SCALE GENOMIC DNA]</scope>
</reference>
<evidence type="ECO:0000313" key="1">
    <source>
        <dbReference type="Proteomes" id="UP000790787"/>
    </source>
</evidence>
<name>A0AC58S4B7_TOBAC</name>
<organism evidence="1 2">
    <name type="scientific">Nicotiana tabacum</name>
    <name type="common">Common tobacco</name>
    <dbReference type="NCBI Taxonomy" id="4097"/>
    <lineage>
        <taxon>Eukaryota</taxon>
        <taxon>Viridiplantae</taxon>
        <taxon>Streptophyta</taxon>
        <taxon>Embryophyta</taxon>
        <taxon>Tracheophyta</taxon>
        <taxon>Spermatophyta</taxon>
        <taxon>Magnoliopsida</taxon>
        <taxon>eudicotyledons</taxon>
        <taxon>Gunneridae</taxon>
        <taxon>Pentapetalae</taxon>
        <taxon>asterids</taxon>
        <taxon>lamiids</taxon>
        <taxon>Solanales</taxon>
        <taxon>Solanaceae</taxon>
        <taxon>Nicotianoideae</taxon>
        <taxon>Nicotianeae</taxon>
        <taxon>Nicotiana</taxon>
    </lineage>
</organism>
<dbReference type="Proteomes" id="UP000790787">
    <property type="component" value="Chromosome 10"/>
</dbReference>
<gene>
    <name evidence="2" type="primary">LOC142164969</name>
</gene>
<evidence type="ECO:0000313" key="2">
    <source>
        <dbReference type="RefSeq" id="XP_075079734.1"/>
    </source>
</evidence>
<keyword evidence="1" id="KW-1185">Reference proteome</keyword>
<dbReference type="RefSeq" id="XP_075079734.1">
    <property type="nucleotide sequence ID" value="XM_075223633.1"/>
</dbReference>
<protein>
    <submittedName>
        <fullName evidence="2">Uncharacterized protein LOC142164969</fullName>
    </submittedName>
</protein>